<dbReference type="InterPro" id="IPR000160">
    <property type="entry name" value="GGDEF_dom"/>
</dbReference>
<proteinExistence type="predicted"/>
<dbReference type="Gene3D" id="1.10.3210.10">
    <property type="entry name" value="Hypothetical protein af1432"/>
    <property type="match status" value="1"/>
</dbReference>
<sequence>MMDVMWITLTRNAVLLLGLFAVFEATYLIPDSKQRLRQGVSSLFIAVICFAVMSTPFVLYTGVVFDTRTIIISITSLIFGLIPSIVVMAVATIIRLSAGGAGMIAGVLTIITSGMVGLIWRRNFDPEKTKNVWVNVYFMSLVVHVVMLLCQLFIPSPQNFLVIRQIALPVMLIYPAVSTLLTMLLLRQKKYRQMQSDLIKSEEKYRAMFHSAGIGVCNTDLHGKITDSNKRFIEIMGYSKEELSVMTFEDLTHIDDLGLTEEVLQKLFLGEISRFTLEKRYIAKDGHTVYADLSVAMIRDAGGEPLYTVTTVQDITDKKVQEEQIQYLYTHDSLTGLYNRRSYNHQKMEMDRETVIPLSVVLVNINGLRLINSGFGKEVGDRCIQETARQLKEVFSETEWIFRVSGDEFWVLLPHVDENRSGMLVREMTDKSLVLPFEDTKDGIHWDLSIGSSTRTTTDQTLDEVLKTAEDIVENKRLLSHHSSRNNLVSTMMVTLAERSHETESHAKRLAMVCRKIGERLNLSEMEQDKLELFSMLHDVGKIAIDSRILNKPGRLTLEEWTDMKKHPDIGFRITMSTSNLEPIAQYVLTHHERWDGGGYPRGLAGEGIPLLSRILSVADAYDAMTEDRIYRKAMSREEAAQEIRRNLGTQFDPFIGSIFLDLLKEDENL</sequence>
<dbReference type="InterPro" id="IPR000700">
    <property type="entry name" value="PAS-assoc_C"/>
</dbReference>
<feature type="transmembrane region" description="Helical" evidence="6">
    <location>
        <begin position="100"/>
        <end position="120"/>
    </location>
</feature>
<keyword evidence="4 6" id="KW-1133">Transmembrane helix</keyword>
<dbReference type="NCBIfam" id="TIGR00254">
    <property type="entry name" value="GGDEF"/>
    <property type="match status" value="1"/>
</dbReference>
<evidence type="ECO:0000256" key="4">
    <source>
        <dbReference type="ARBA" id="ARBA00022989"/>
    </source>
</evidence>
<dbReference type="GO" id="GO:0006355">
    <property type="term" value="P:regulation of DNA-templated transcription"/>
    <property type="evidence" value="ECO:0007669"/>
    <property type="project" value="InterPro"/>
</dbReference>
<dbReference type="InterPro" id="IPR011620">
    <property type="entry name" value="Sig_transdc_His_kinase_LytS_TM"/>
</dbReference>
<dbReference type="SUPFAM" id="SSF55073">
    <property type="entry name" value="Nucleotide cyclase"/>
    <property type="match status" value="1"/>
</dbReference>
<feature type="transmembrane region" description="Helical" evidence="6">
    <location>
        <begin position="44"/>
        <end position="63"/>
    </location>
</feature>
<dbReference type="Pfam" id="PF13487">
    <property type="entry name" value="HD_5"/>
    <property type="match status" value="1"/>
</dbReference>
<reference evidence="11" key="1">
    <citation type="submission" date="2021-03" db="EMBL/GenBank/DDBJ databases">
        <title>Alkalibacter marinus sp. nov., isolated from tidal flat sediment.</title>
        <authorList>
            <person name="Namirimu T."/>
            <person name="Yang J.-A."/>
            <person name="Yang S.-H."/>
            <person name="Kim Y.-J."/>
            <person name="Kwon K.K."/>
        </authorList>
    </citation>
    <scope>NUCLEOTIDE SEQUENCE</scope>
    <source>
        <strain evidence="11">ES005</strain>
    </source>
</reference>
<dbReference type="Pfam" id="PF00990">
    <property type="entry name" value="GGDEF"/>
    <property type="match status" value="1"/>
</dbReference>
<dbReference type="InterPro" id="IPR035965">
    <property type="entry name" value="PAS-like_dom_sf"/>
</dbReference>
<dbReference type="GO" id="GO:0005886">
    <property type="term" value="C:plasma membrane"/>
    <property type="evidence" value="ECO:0007669"/>
    <property type="project" value="UniProtKB-SubCell"/>
</dbReference>
<feature type="transmembrane region" description="Helical" evidence="6">
    <location>
        <begin position="166"/>
        <end position="186"/>
    </location>
</feature>
<dbReference type="GO" id="GO:0071555">
    <property type="term" value="P:cell wall organization"/>
    <property type="evidence" value="ECO:0007669"/>
    <property type="project" value="InterPro"/>
</dbReference>
<dbReference type="Proteomes" id="UP000663499">
    <property type="component" value="Chromosome"/>
</dbReference>
<dbReference type="CDD" id="cd01949">
    <property type="entry name" value="GGDEF"/>
    <property type="match status" value="1"/>
</dbReference>
<dbReference type="InterPro" id="IPR000014">
    <property type="entry name" value="PAS"/>
</dbReference>
<evidence type="ECO:0000313" key="11">
    <source>
        <dbReference type="EMBL" id="QSX09139.1"/>
    </source>
</evidence>
<dbReference type="PROSITE" id="PS50887">
    <property type="entry name" value="GGDEF"/>
    <property type="match status" value="1"/>
</dbReference>
<evidence type="ECO:0000313" key="12">
    <source>
        <dbReference type="Proteomes" id="UP000663499"/>
    </source>
</evidence>
<evidence type="ECO:0000259" key="10">
    <source>
        <dbReference type="PROSITE" id="PS51832"/>
    </source>
</evidence>
<evidence type="ECO:0000256" key="6">
    <source>
        <dbReference type="SAM" id="Phobius"/>
    </source>
</evidence>
<evidence type="ECO:0000256" key="1">
    <source>
        <dbReference type="ARBA" id="ARBA00004651"/>
    </source>
</evidence>
<dbReference type="CDD" id="cd00077">
    <property type="entry name" value="HDc"/>
    <property type="match status" value="1"/>
</dbReference>
<feature type="domain" description="HD-GYP" evidence="10">
    <location>
        <begin position="481"/>
        <end position="670"/>
    </location>
</feature>
<dbReference type="PROSITE" id="PS50113">
    <property type="entry name" value="PAC"/>
    <property type="match status" value="1"/>
</dbReference>
<dbReference type="Gene3D" id="1.10.1760.20">
    <property type="match status" value="1"/>
</dbReference>
<dbReference type="SMART" id="SM00267">
    <property type="entry name" value="GGDEF"/>
    <property type="match status" value="1"/>
</dbReference>
<feature type="domain" description="PAC" evidence="8">
    <location>
        <begin position="275"/>
        <end position="327"/>
    </location>
</feature>
<dbReference type="Gene3D" id="3.30.70.270">
    <property type="match status" value="1"/>
</dbReference>
<dbReference type="EMBL" id="CP071444">
    <property type="protein sequence ID" value="QSX09139.1"/>
    <property type="molecule type" value="Genomic_DNA"/>
</dbReference>
<keyword evidence="12" id="KW-1185">Reference proteome</keyword>
<gene>
    <name evidence="11" type="ORF">J0B03_03460</name>
</gene>
<protein>
    <submittedName>
        <fullName evidence="11">PAS domain S-box protein</fullName>
    </submittedName>
</protein>
<feature type="transmembrane region" description="Helical" evidence="6">
    <location>
        <begin position="132"/>
        <end position="154"/>
    </location>
</feature>
<evidence type="ECO:0000259" key="7">
    <source>
        <dbReference type="PROSITE" id="PS50112"/>
    </source>
</evidence>
<evidence type="ECO:0000256" key="5">
    <source>
        <dbReference type="ARBA" id="ARBA00023136"/>
    </source>
</evidence>
<feature type="domain" description="PAS" evidence="7">
    <location>
        <begin position="201"/>
        <end position="271"/>
    </location>
</feature>
<dbReference type="InterPro" id="IPR037522">
    <property type="entry name" value="HD_GYP_dom"/>
</dbReference>
<dbReference type="SUPFAM" id="SSF55785">
    <property type="entry name" value="PYP-like sensor domain (PAS domain)"/>
    <property type="match status" value="1"/>
</dbReference>
<dbReference type="SMART" id="SM00086">
    <property type="entry name" value="PAC"/>
    <property type="match status" value="1"/>
</dbReference>
<dbReference type="SMART" id="SM00471">
    <property type="entry name" value="HDc"/>
    <property type="match status" value="1"/>
</dbReference>
<dbReference type="SUPFAM" id="SSF109604">
    <property type="entry name" value="HD-domain/PDEase-like"/>
    <property type="match status" value="1"/>
</dbReference>
<dbReference type="CDD" id="cd00130">
    <property type="entry name" value="PAS"/>
    <property type="match status" value="1"/>
</dbReference>
<dbReference type="AlphaFoldDB" id="A0A975AHZ9"/>
<evidence type="ECO:0000259" key="9">
    <source>
        <dbReference type="PROSITE" id="PS50887"/>
    </source>
</evidence>
<evidence type="ECO:0000256" key="2">
    <source>
        <dbReference type="ARBA" id="ARBA00022475"/>
    </source>
</evidence>
<dbReference type="Pfam" id="PF07694">
    <property type="entry name" value="5TM-5TMR_LYT"/>
    <property type="match status" value="1"/>
</dbReference>
<dbReference type="InterPro" id="IPR043128">
    <property type="entry name" value="Rev_trsase/Diguanyl_cyclase"/>
</dbReference>
<keyword evidence="3 6" id="KW-0812">Transmembrane</keyword>
<dbReference type="Gene3D" id="3.30.450.20">
    <property type="entry name" value="PAS domain"/>
    <property type="match status" value="1"/>
</dbReference>
<dbReference type="SMART" id="SM00091">
    <property type="entry name" value="PAS"/>
    <property type="match status" value="1"/>
</dbReference>
<dbReference type="InterPro" id="IPR001610">
    <property type="entry name" value="PAC"/>
</dbReference>
<dbReference type="PROSITE" id="PS51832">
    <property type="entry name" value="HD_GYP"/>
    <property type="match status" value="1"/>
</dbReference>
<dbReference type="Pfam" id="PF00989">
    <property type="entry name" value="PAS"/>
    <property type="match status" value="1"/>
</dbReference>
<evidence type="ECO:0000259" key="8">
    <source>
        <dbReference type="PROSITE" id="PS50113"/>
    </source>
</evidence>
<dbReference type="InterPro" id="IPR003607">
    <property type="entry name" value="HD/PDEase_dom"/>
</dbReference>
<evidence type="ECO:0000256" key="3">
    <source>
        <dbReference type="ARBA" id="ARBA00022692"/>
    </source>
</evidence>
<keyword evidence="5 6" id="KW-0472">Membrane</keyword>
<dbReference type="InterPro" id="IPR029787">
    <property type="entry name" value="Nucleotide_cyclase"/>
</dbReference>
<comment type="subcellular location">
    <subcellularLocation>
        <location evidence="1">Cell membrane</location>
        <topology evidence="1">Multi-pass membrane protein</topology>
    </subcellularLocation>
</comment>
<dbReference type="PANTHER" id="PTHR43155">
    <property type="entry name" value="CYCLIC DI-GMP PHOSPHODIESTERASE PA4108-RELATED"/>
    <property type="match status" value="1"/>
</dbReference>
<dbReference type="PANTHER" id="PTHR43155:SF2">
    <property type="entry name" value="CYCLIC DI-GMP PHOSPHODIESTERASE PA4108"/>
    <property type="match status" value="1"/>
</dbReference>
<dbReference type="RefSeq" id="WP_207300478.1">
    <property type="nucleotide sequence ID" value="NZ_CP071444.1"/>
</dbReference>
<dbReference type="InterPro" id="IPR013767">
    <property type="entry name" value="PAS_fold"/>
</dbReference>
<keyword evidence="2" id="KW-1003">Cell membrane</keyword>
<accession>A0A975AHZ9</accession>
<name>A0A975AHZ9_9FIRM</name>
<dbReference type="NCBIfam" id="TIGR00229">
    <property type="entry name" value="sensory_box"/>
    <property type="match status" value="1"/>
</dbReference>
<dbReference type="PROSITE" id="PS50112">
    <property type="entry name" value="PAS"/>
    <property type="match status" value="1"/>
</dbReference>
<dbReference type="KEGG" id="alka:J0B03_03460"/>
<organism evidence="11 12">
    <name type="scientific">Alkalibacter rhizosphaerae</name>
    <dbReference type="NCBI Taxonomy" id="2815577"/>
    <lineage>
        <taxon>Bacteria</taxon>
        <taxon>Bacillati</taxon>
        <taxon>Bacillota</taxon>
        <taxon>Clostridia</taxon>
        <taxon>Eubacteriales</taxon>
        <taxon>Eubacteriaceae</taxon>
        <taxon>Alkalibacter</taxon>
    </lineage>
</organism>
<dbReference type="GO" id="GO:0000155">
    <property type="term" value="F:phosphorelay sensor kinase activity"/>
    <property type="evidence" value="ECO:0007669"/>
    <property type="project" value="InterPro"/>
</dbReference>
<feature type="transmembrane region" description="Helical" evidence="6">
    <location>
        <begin position="70"/>
        <end position="94"/>
    </location>
</feature>
<feature type="domain" description="GGDEF" evidence="9">
    <location>
        <begin position="356"/>
        <end position="493"/>
    </location>
</feature>